<evidence type="ECO:0000313" key="2">
    <source>
        <dbReference type="EMBL" id="SED14218.1"/>
    </source>
</evidence>
<name>A0A1H4YAU6_STRMJ</name>
<dbReference type="PANTHER" id="PTHR43784:SF2">
    <property type="entry name" value="GDSL-LIKE LIPASE_ACYLHYDROLASE, PUTATIVE (AFU_ORTHOLOGUE AFUA_2G00820)-RELATED"/>
    <property type="match status" value="1"/>
</dbReference>
<dbReference type="InterPro" id="IPR013830">
    <property type="entry name" value="SGNH_hydro"/>
</dbReference>
<dbReference type="EMBL" id="FNST01000002">
    <property type="protein sequence ID" value="SED14218.1"/>
    <property type="molecule type" value="Genomic_DNA"/>
</dbReference>
<dbReference type="RefSeq" id="WP_093467403.1">
    <property type="nucleotide sequence ID" value="NZ_FNST01000002.1"/>
</dbReference>
<keyword evidence="3" id="KW-1185">Reference proteome</keyword>
<dbReference type="Gene3D" id="3.40.50.1110">
    <property type="entry name" value="SGNH hydrolase"/>
    <property type="match status" value="1"/>
</dbReference>
<dbReference type="CDD" id="cd01830">
    <property type="entry name" value="XynE_like"/>
    <property type="match status" value="1"/>
</dbReference>
<protein>
    <submittedName>
        <fullName evidence="2">Lysophospholipase L1</fullName>
    </submittedName>
</protein>
<dbReference type="SUPFAM" id="SSF52266">
    <property type="entry name" value="SGNH hydrolase"/>
    <property type="match status" value="1"/>
</dbReference>
<gene>
    <name evidence="2" type="ORF">SAMN04490356_7118</name>
</gene>
<accession>A0A1H4YAU6</accession>
<evidence type="ECO:0000313" key="3">
    <source>
        <dbReference type="Proteomes" id="UP000198609"/>
    </source>
</evidence>
<dbReference type="AlphaFoldDB" id="A0A1H4YAU6"/>
<dbReference type="Pfam" id="PF13472">
    <property type="entry name" value="Lipase_GDSL_2"/>
    <property type="match status" value="1"/>
</dbReference>
<dbReference type="Proteomes" id="UP000198609">
    <property type="component" value="Unassembled WGS sequence"/>
</dbReference>
<feature type="domain" description="SGNH hydrolase-type esterase" evidence="1">
    <location>
        <begin position="185"/>
        <end position="388"/>
    </location>
</feature>
<organism evidence="2 3">
    <name type="scientific">Streptomyces melanosporofaciens</name>
    <dbReference type="NCBI Taxonomy" id="67327"/>
    <lineage>
        <taxon>Bacteria</taxon>
        <taxon>Bacillati</taxon>
        <taxon>Actinomycetota</taxon>
        <taxon>Actinomycetes</taxon>
        <taxon>Kitasatosporales</taxon>
        <taxon>Streptomycetaceae</taxon>
        <taxon>Streptomyces</taxon>
        <taxon>Streptomyces violaceusniger group</taxon>
    </lineage>
</organism>
<reference evidence="3" key="1">
    <citation type="submission" date="2016-10" db="EMBL/GenBank/DDBJ databases">
        <authorList>
            <person name="Varghese N."/>
            <person name="Submissions S."/>
        </authorList>
    </citation>
    <scope>NUCLEOTIDE SEQUENCE [LARGE SCALE GENOMIC DNA]</scope>
    <source>
        <strain evidence="3">DSM 40318</strain>
    </source>
</reference>
<dbReference type="PANTHER" id="PTHR43784">
    <property type="entry name" value="GDSL-LIKE LIPASE/ACYLHYDROLASE, PUTATIVE (AFU_ORTHOLOGUE AFUA_2G00820)-RELATED"/>
    <property type="match status" value="1"/>
</dbReference>
<dbReference type="InterPro" id="IPR053140">
    <property type="entry name" value="GDSL_Rv0518-like"/>
</dbReference>
<proteinExistence type="predicted"/>
<dbReference type="InterPro" id="IPR036514">
    <property type="entry name" value="SGNH_hydro_sf"/>
</dbReference>
<evidence type="ECO:0000259" key="1">
    <source>
        <dbReference type="Pfam" id="PF13472"/>
    </source>
</evidence>
<sequence length="399" mass="41780">MTGTNNACSWVRSWGASPQAAHDGLGSLNDYPPLADVTLRQVVRISGGGRRVRIRFTNEFGTAPFTIGAARVGLAAPGGGVRPGSERVLAFSGASSVTVPAGAPILSDPVDLHLPALAKLSISLYLPGRVETCTCHDPALEMGWTIPGDAVASPALPENAEVLPVRALISAVELLPDAPAKAIVVVGDSRSDGAGSTPDTNHSWPELLAERLAERGMATGYVSNQGISGNRMLNNGIGVAATARFDRDVLATPGLGHVVLSVGGNDLAISFAPRGGDGPLADFLKVFPGAPVTTDDVIAGYRQLIARAHDHGVRVYATTIAPYEGAEVYTPEGERARQAVNEWIRTSGAFDAVLDFDAVWRDPTCPSRVREDFHVGDHLHGNDAGYRALADSIDLSLFS</sequence>